<sequence length="207" mass="22669">MLGESRRRTRSLPRGPRASRETRPLSPRSRSCSPGRRRPRSARRSSRQDTGGVLNKAVRLCLERGGPSRYCMCAFVTCGGKVVAGPALCGLGSPTPSAFRVQAHRLGHASQTRHAEVAALAALPRGMRRRRLRHCHLVVLRAEEDPDGQIRLQLARPCRDCARLCCAIGVQKVTYSTEGGQLRTEMATDVAAESKPSSGTLFHLLHQ</sequence>
<feature type="compositionally biased region" description="Basic residues" evidence="1">
    <location>
        <begin position="35"/>
        <end position="45"/>
    </location>
</feature>
<organism evidence="2">
    <name type="scientific">Alexandrium andersonii</name>
    <dbReference type="NCBI Taxonomy" id="327968"/>
    <lineage>
        <taxon>Eukaryota</taxon>
        <taxon>Sar</taxon>
        <taxon>Alveolata</taxon>
        <taxon>Dinophyceae</taxon>
        <taxon>Gonyaulacales</taxon>
        <taxon>Pyrocystaceae</taxon>
        <taxon>Alexandrium</taxon>
    </lineage>
</organism>
<evidence type="ECO:0000256" key="1">
    <source>
        <dbReference type="SAM" id="MobiDB-lite"/>
    </source>
</evidence>
<dbReference type="EMBL" id="HBGQ01047662">
    <property type="protein sequence ID" value="CAD9446517.1"/>
    <property type="molecule type" value="Transcribed_RNA"/>
</dbReference>
<proteinExistence type="predicted"/>
<dbReference type="AlphaFoldDB" id="A0A7S2D7M2"/>
<name>A0A7S2D7M2_9DINO</name>
<dbReference type="InterPro" id="IPR016193">
    <property type="entry name" value="Cytidine_deaminase-like"/>
</dbReference>
<dbReference type="SUPFAM" id="SSF53927">
    <property type="entry name" value="Cytidine deaminase-like"/>
    <property type="match status" value="1"/>
</dbReference>
<reference evidence="2" key="1">
    <citation type="submission" date="2021-01" db="EMBL/GenBank/DDBJ databases">
        <authorList>
            <person name="Corre E."/>
            <person name="Pelletier E."/>
            <person name="Niang G."/>
            <person name="Scheremetjew M."/>
            <person name="Finn R."/>
            <person name="Kale V."/>
            <person name="Holt S."/>
            <person name="Cochrane G."/>
            <person name="Meng A."/>
            <person name="Brown T."/>
            <person name="Cohen L."/>
        </authorList>
    </citation>
    <scope>NUCLEOTIDE SEQUENCE</scope>
    <source>
        <strain evidence="2">CCMP2222</strain>
    </source>
</reference>
<evidence type="ECO:0000313" key="2">
    <source>
        <dbReference type="EMBL" id="CAD9446517.1"/>
    </source>
</evidence>
<dbReference type="Gene3D" id="3.40.140.10">
    <property type="entry name" value="Cytidine Deaminase, domain 2"/>
    <property type="match status" value="1"/>
</dbReference>
<protein>
    <recommendedName>
        <fullName evidence="3">CMP/dCMP-type deaminase domain-containing protein</fullName>
    </recommendedName>
</protein>
<feature type="region of interest" description="Disordered" evidence="1">
    <location>
        <begin position="1"/>
        <end position="50"/>
    </location>
</feature>
<feature type="compositionally biased region" description="Low complexity" evidence="1">
    <location>
        <begin position="24"/>
        <end position="34"/>
    </location>
</feature>
<accession>A0A7S2D7M2</accession>
<gene>
    <name evidence="2" type="ORF">AAND1436_LOCUS23214</name>
</gene>
<dbReference type="GO" id="GO:0003824">
    <property type="term" value="F:catalytic activity"/>
    <property type="evidence" value="ECO:0007669"/>
    <property type="project" value="InterPro"/>
</dbReference>
<evidence type="ECO:0008006" key="3">
    <source>
        <dbReference type="Google" id="ProtNLM"/>
    </source>
</evidence>